<dbReference type="GeneID" id="25991668"/>
<evidence type="ECO:0000256" key="3">
    <source>
        <dbReference type="ARBA" id="ARBA00022692"/>
    </source>
</evidence>
<feature type="transmembrane region" description="Helical" evidence="7">
    <location>
        <begin position="142"/>
        <end position="158"/>
    </location>
</feature>
<dbReference type="GO" id="GO:0016020">
    <property type="term" value="C:membrane"/>
    <property type="evidence" value="ECO:0007669"/>
    <property type="project" value="UniProtKB-SubCell"/>
</dbReference>
<evidence type="ECO:0000256" key="1">
    <source>
        <dbReference type="ARBA" id="ARBA00004141"/>
    </source>
</evidence>
<feature type="transmembrane region" description="Helical" evidence="7">
    <location>
        <begin position="102"/>
        <end position="122"/>
    </location>
</feature>
<feature type="transmembrane region" description="Helical" evidence="7">
    <location>
        <begin position="266"/>
        <end position="286"/>
    </location>
</feature>
<evidence type="ECO:0000256" key="5">
    <source>
        <dbReference type="ARBA" id="ARBA00023136"/>
    </source>
</evidence>
<dbReference type="PROSITE" id="PS50850">
    <property type="entry name" value="MFS"/>
    <property type="match status" value="1"/>
</dbReference>
<dbReference type="OrthoDB" id="440755at2759"/>
<sequence length="440" mass="48084">MSSSNLSVAPATTLSPEAPTPSSDSRISRDSTKVDLQAFKDSSKSLKLEKTLTLEPESDIPPLTLPEKVNSDLALPRTDSDATAATDASEERKRGLSAGKRWGLLAIFSMAMFIDIWCYSAFFIFTRPIAEDLHIQFTQESWVITSYAVTFASFLLFWGRVSDLYSAKPVFTGGFIALGVLNAVISFLPEKFSFFILRAFAGIAGSALIPASYRLIVHVFPKEQLGVAFTLYGMSGSIANVTGTIVAGFIQFIPSGHGTQMQSWRWFFRLLAVMILPMALAALFMIPKDEGEDADMAPREKLVRLDVPGSFLMLSAIVLLTLGLTLGASYGFKTAKFLVPFLLSWTLFPAFFIWEAKIPQCRALLPAKTWKIPNFAVLIVFALQVYAWWGVNFLALVDTFTKVRGEPAIIAAVRLLPQGVLAPAGPSPSAWSSALSDMSS</sequence>
<dbReference type="HOGENOM" id="CLU_000960_27_1_1"/>
<dbReference type="Pfam" id="PF07690">
    <property type="entry name" value="MFS_1"/>
    <property type="match status" value="1"/>
</dbReference>
<feature type="transmembrane region" description="Helical" evidence="7">
    <location>
        <begin position="337"/>
        <end position="354"/>
    </location>
</feature>
<keyword evidence="2" id="KW-0813">Transport</keyword>
<dbReference type="InterPro" id="IPR011701">
    <property type="entry name" value="MFS"/>
</dbReference>
<comment type="subcellular location">
    <subcellularLocation>
        <location evidence="1">Membrane</location>
        <topology evidence="1">Multi-pass membrane protein</topology>
    </subcellularLocation>
</comment>
<evidence type="ECO:0000256" key="4">
    <source>
        <dbReference type="ARBA" id="ARBA00022989"/>
    </source>
</evidence>
<dbReference type="InterPro" id="IPR020846">
    <property type="entry name" value="MFS_dom"/>
</dbReference>
<dbReference type="SUPFAM" id="SSF103473">
    <property type="entry name" value="MFS general substrate transporter"/>
    <property type="match status" value="1"/>
</dbReference>
<feature type="transmembrane region" description="Helical" evidence="7">
    <location>
        <begin position="195"/>
        <end position="217"/>
    </location>
</feature>
<evidence type="ECO:0000313" key="10">
    <source>
        <dbReference type="Proteomes" id="UP000002748"/>
    </source>
</evidence>
<evidence type="ECO:0000256" key="2">
    <source>
        <dbReference type="ARBA" id="ARBA00022448"/>
    </source>
</evidence>
<keyword evidence="5 7" id="KW-0472">Membrane</keyword>
<accession>J6F100</accession>
<comment type="caution">
    <text evidence="9">The sequence shown here is derived from an EMBL/GenBank/DDBJ whole genome shotgun (WGS) entry which is preliminary data.</text>
</comment>
<dbReference type="AlphaFoldDB" id="J6F100"/>
<reference evidence="9 10" key="1">
    <citation type="journal article" date="2012" name="Eukaryot. Cell">
        <title>Draft genome sequence of CBS 2479, the standard type strain of Trichosporon asahii.</title>
        <authorList>
            <person name="Yang R.Y."/>
            <person name="Li H.T."/>
            <person name="Zhu H."/>
            <person name="Zhou G.P."/>
            <person name="Wang M."/>
            <person name="Wang L."/>
        </authorList>
    </citation>
    <scope>NUCLEOTIDE SEQUENCE [LARGE SCALE GENOMIC DNA]</scope>
    <source>
        <strain evidence="10">ATCC 90039 / CBS 2479 / JCM 2466 / KCTC 7840 / NCYC 2677 / UAMH 7654</strain>
    </source>
</reference>
<feature type="transmembrane region" description="Helical" evidence="7">
    <location>
        <begin position="229"/>
        <end position="254"/>
    </location>
</feature>
<feature type="transmembrane region" description="Helical" evidence="7">
    <location>
        <begin position="307"/>
        <end position="331"/>
    </location>
</feature>
<evidence type="ECO:0000256" key="7">
    <source>
        <dbReference type="SAM" id="Phobius"/>
    </source>
</evidence>
<name>J6F100_TRIAS</name>
<dbReference type="VEuPathDB" id="FungiDB:A1Q1_08156"/>
<feature type="domain" description="Major facilitator superfamily (MFS) profile" evidence="8">
    <location>
        <begin position="104"/>
        <end position="440"/>
    </location>
</feature>
<dbReference type="Proteomes" id="UP000002748">
    <property type="component" value="Unassembled WGS sequence"/>
</dbReference>
<dbReference type="GO" id="GO:0022857">
    <property type="term" value="F:transmembrane transporter activity"/>
    <property type="evidence" value="ECO:0007669"/>
    <property type="project" value="InterPro"/>
</dbReference>
<dbReference type="KEGG" id="tasa:A1Q1_08156"/>
<dbReference type="Gene3D" id="1.20.1250.20">
    <property type="entry name" value="MFS general substrate transporter like domains"/>
    <property type="match status" value="1"/>
</dbReference>
<feature type="transmembrane region" description="Helical" evidence="7">
    <location>
        <begin position="375"/>
        <end position="397"/>
    </location>
</feature>
<keyword evidence="4 7" id="KW-1133">Transmembrane helix</keyword>
<evidence type="ECO:0000313" key="9">
    <source>
        <dbReference type="EMBL" id="EJT50604.1"/>
    </source>
</evidence>
<organism evidence="9 10">
    <name type="scientific">Trichosporon asahii var. asahii (strain ATCC 90039 / CBS 2479 / JCM 2466 / KCTC 7840 / NBRC 103889/ NCYC 2677 / UAMH 7654)</name>
    <name type="common">Yeast</name>
    <dbReference type="NCBI Taxonomy" id="1186058"/>
    <lineage>
        <taxon>Eukaryota</taxon>
        <taxon>Fungi</taxon>
        <taxon>Dikarya</taxon>
        <taxon>Basidiomycota</taxon>
        <taxon>Agaricomycotina</taxon>
        <taxon>Tremellomycetes</taxon>
        <taxon>Trichosporonales</taxon>
        <taxon>Trichosporonaceae</taxon>
        <taxon>Trichosporon</taxon>
    </lineage>
</organism>
<keyword evidence="3 7" id="KW-0812">Transmembrane</keyword>
<dbReference type="PANTHER" id="PTHR42718">
    <property type="entry name" value="MAJOR FACILITATOR SUPERFAMILY MULTIDRUG TRANSPORTER MFSC"/>
    <property type="match status" value="1"/>
</dbReference>
<feature type="region of interest" description="Disordered" evidence="6">
    <location>
        <begin position="1"/>
        <end position="32"/>
    </location>
</feature>
<dbReference type="PANTHER" id="PTHR42718:SF9">
    <property type="entry name" value="MAJOR FACILITATOR SUPERFAMILY MULTIDRUG TRANSPORTER MFSC"/>
    <property type="match status" value="1"/>
</dbReference>
<dbReference type="EMBL" id="ALBS01000096">
    <property type="protein sequence ID" value="EJT50604.1"/>
    <property type="molecule type" value="Genomic_DNA"/>
</dbReference>
<feature type="transmembrane region" description="Helical" evidence="7">
    <location>
        <begin position="170"/>
        <end position="189"/>
    </location>
</feature>
<dbReference type="InterPro" id="IPR036259">
    <property type="entry name" value="MFS_trans_sf"/>
</dbReference>
<evidence type="ECO:0000259" key="8">
    <source>
        <dbReference type="PROSITE" id="PS50850"/>
    </source>
</evidence>
<dbReference type="RefSeq" id="XP_014181778.1">
    <property type="nucleotide sequence ID" value="XM_014326303.1"/>
</dbReference>
<evidence type="ECO:0000256" key="6">
    <source>
        <dbReference type="SAM" id="MobiDB-lite"/>
    </source>
</evidence>
<protein>
    <recommendedName>
        <fullName evidence="8">Major facilitator superfamily (MFS) profile domain-containing protein</fullName>
    </recommendedName>
</protein>
<feature type="compositionally biased region" description="Polar residues" evidence="6">
    <location>
        <begin position="1"/>
        <end position="25"/>
    </location>
</feature>
<proteinExistence type="predicted"/>
<gene>
    <name evidence="9" type="ORF">A1Q1_08156</name>
</gene>